<dbReference type="EMBL" id="CAJOBD010000496">
    <property type="protein sequence ID" value="CAF3678479.1"/>
    <property type="molecule type" value="Genomic_DNA"/>
</dbReference>
<keyword evidence="7" id="KW-0807">Transducer</keyword>
<feature type="transmembrane region" description="Helical" evidence="8">
    <location>
        <begin position="39"/>
        <end position="59"/>
    </location>
</feature>
<protein>
    <recommendedName>
        <fullName evidence="9">G-protein coupled receptors family 1 profile domain-containing protein</fullName>
    </recommendedName>
</protein>
<evidence type="ECO:0000256" key="8">
    <source>
        <dbReference type="SAM" id="Phobius"/>
    </source>
</evidence>
<feature type="transmembrane region" description="Helical" evidence="8">
    <location>
        <begin position="6"/>
        <end position="27"/>
    </location>
</feature>
<evidence type="ECO:0000256" key="7">
    <source>
        <dbReference type="ARBA" id="ARBA00023224"/>
    </source>
</evidence>
<evidence type="ECO:0000256" key="4">
    <source>
        <dbReference type="ARBA" id="ARBA00023040"/>
    </source>
</evidence>
<feature type="transmembrane region" description="Helical" evidence="8">
    <location>
        <begin position="122"/>
        <end position="145"/>
    </location>
</feature>
<feature type="transmembrane region" description="Helical" evidence="8">
    <location>
        <begin position="225"/>
        <end position="245"/>
    </location>
</feature>
<keyword evidence="2 8" id="KW-0812">Transmembrane</keyword>
<evidence type="ECO:0000256" key="2">
    <source>
        <dbReference type="ARBA" id="ARBA00022692"/>
    </source>
</evidence>
<evidence type="ECO:0000256" key="1">
    <source>
        <dbReference type="ARBA" id="ARBA00004141"/>
    </source>
</evidence>
<dbReference type="Proteomes" id="UP000663864">
    <property type="component" value="Unassembled WGS sequence"/>
</dbReference>
<dbReference type="PANTHER" id="PTHR24243:SF230">
    <property type="entry name" value="G-PROTEIN COUPLED RECEPTORS FAMILY 1 PROFILE DOMAIN-CONTAINING PROTEIN"/>
    <property type="match status" value="1"/>
</dbReference>
<dbReference type="AlphaFoldDB" id="A0A813YL95"/>
<feature type="transmembrane region" description="Helical" evidence="8">
    <location>
        <begin position="165"/>
        <end position="187"/>
    </location>
</feature>
<comment type="caution">
    <text evidence="10">The sequence shown here is derived from an EMBL/GenBank/DDBJ whole genome shotgun (WGS) entry which is preliminary data.</text>
</comment>
<dbReference type="Gene3D" id="1.20.1070.10">
    <property type="entry name" value="Rhodopsin 7-helix transmembrane proteins"/>
    <property type="match status" value="1"/>
</dbReference>
<evidence type="ECO:0000313" key="10">
    <source>
        <dbReference type="EMBL" id="CAF0886041.1"/>
    </source>
</evidence>
<evidence type="ECO:0000256" key="6">
    <source>
        <dbReference type="ARBA" id="ARBA00023170"/>
    </source>
</evidence>
<evidence type="ECO:0000259" key="9">
    <source>
        <dbReference type="PROSITE" id="PS50262"/>
    </source>
</evidence>
<proteinExistence type="predicted"/>
<dbReference type="Proteomes" id="UP000663836">
    <property type="component" value="Unassembled WGS sequence"/>
</dbReference>
<evidence type="ECO:0000256" key="3">
    <source>
        <dbReference type="ARBA" id="ARBA00022989"/>
    </source>
</evidence>
<dbReference type="PANTHER" id="PTHR24243">
    <property type="entry name" value="G-PROTEIN COUPLED RECEPTOR"/>
    <property type="match status" value="1"/>
</dbReference>
<gene>
    <name evidence="11" type="ORF">JBS370_LOCUS8034</name>
    <name evidence="10" type="ORF">ZHD862_LOCUS6639</name>
</gene>
<dbReference type="GO" id="GO:0004930">
    <property type="term" value="F:G protein-coupled receptor activity"/>
    <property type="evidence" value="ECO:0007669"/>
    <property type="project" value="UniProtKB-KW"/>
</dbReference>
<dbReference type="InterPro" id="IPR000276">
    <property type="entry name" value="GPCR_Rhodpsn"/>
</dbReference>
<keyword evidence="3 8" id="KW-1133">Transmembrane helix</keyword>
<sequence>MQIDRHVALFVLLFGSVGNLLNIWILSERSLSDNPCSTYLWWSSLASVIFIWSGILTRVLQGYSINWPNENQSLCKIRIFILTVCFSVAAWTLVGASSDRYLRSSILVKFRNLSTVQTARRFLIIIITVSVLIFLEVFYCYEASVPNVPVACYSLSLPCRLYNDWMLILIPTVIPSGLMAIFGSLTIRNIRTRFVQPVMHVKFSSNTTQHNLRLQLNDRNISRMLLIQVSVVLLMNLPVAIQRLYASLTANFPKTDRHIAIQNLIYSLVVLVSFCSYSISFYLYILTASIYRAALKRVVRRLLRRIGLLH</sequence>
<evidence type="ECO:0000313" key="11">
    <source>
        <dbReference type="EMBL" id="CAF3678479.1"/>
    </source>
</evidence>
<dbReference type="SUPFAM" id="SSF81321">
    <property type="entry name" value="Family A G protein-coupled receptor-like"/>
    <property type="match status" value="1"/>
</dbReference>
<dbReference type="InterPro" id="IPR017452">
    <property type="entry name" value="GPCR_Rhodpsn_7TM"/>
</dbReference>
<dbReference type="PROSITE" id="PS50262">
    <property type="entry name" value="G_PROTEIN_RECEP_F1_2"/>
    <property type="match status" value="1"/>
</dbReference>
<dbReference type="Pfam" id="PF00001">
    <property type="entry name" value="7tm_1"/>
    <property type="match status" value="1"/>
</dbReference>
<feature type="transmembrane region" description="Helical" evidence="8">
    <location>
        <begin position="79"/>
        <end position="102"/>
    </location>
</feature>
<dbReference type="GO" id="GO:0005886">
    <property type="term" value="C:plasma membrane"/>
    <property type="evidence" value="ECO:0007669"/>
    <property type="project" value="TreeGrafter"/>
</dbReference>
<name>A0A813YL95_9BILA</name>
<keyword evidence="5 8" id="KW-0472">Membrane</keyword>
<comment type="subcellular location">
    <subcellularLocation>
        <location evidence="1">Membrane</location>
        <topology evidence="1">Multi-pass membrane protein</topology>
    </subcellularLocation>
</comment>
<accession>A0A813YL95</accession>
<dbReference type="EMBL" id="CAJNOT010000190">
    <property type="protein sequence ID" value="CAF0886041.1"/>
    <property type="molecule type" value="Genomic_DNA"/>
</dbReference>
<keyword evidence="4" id="KW-0297">G-protein coupled receptor</keyword>
<feature type="transmembrane region" description="Helical" evidence="8">
    <location>
        <begin position="265"/>
        <end position="291"/>
    </location>
</feature>
<evidence type="ECO:0000313" key="12">
    <source>
        <dbReference type="Proteomes" id="UP000663864"/>
    </source>
</evidence>
<feature type="domain" description="G-protein coupled receptors family 1 profile" evidence="9">
    <location>
        <begin position="18"/>
        <end position="284"/>
    </location>
</feature>
<organism evidence="10 12">
    <name type="scientific">Rotaria sordida</name>
    <dbReference type="NCBI Taxonomy" id="392033"/>
    <lineage>
        <taxon>Eukaryota</taxon>
        <taxon>Metazoa</taxon>
        <taxon>Spiralia</taxon>
        <taxon>Gnathifera</taxon>
        <taxon>Rotifera</taxon>
        <taxon>Eurotatoria</taxon>
        <taxon>Bdelloidea</taxon>
        <taxon>Philodinida</taxon>
        <taxon>Philodinidae</taxon>
        <taxon>Rotaria</taxon>
    </lineage>
</organism>
<reference evidence="10" key="1">
    <citation type="submission" date="2021-02" db="EMBL/GenBank/DDBJ databases">
        <authorList>
            <person name="Nowell W R."/>
        </authorList>
    </citation>
    <scope>NUCLEOTIDE SEQUENCE</scope>
</reference>
<keyword evidence="6" id="KW-0675">Receptor</keyword>
<evidence type="ECO:0000256" key="5">
    <source>
        <dbReference type="ARBA" id="ARBA00023136"/>
    </source>
</evidence>